<comment type="caution">
    <text evidence="8">The sequence shown here is derived from an EMBL/GenBank/DDBJ whole genome shotgun (WGS) entry which is preliminary data.</text>
</comment>
<evidence type="ECO:0000256" key="1">
    <source>
        <dbReference type="ARBA" id="ARBA00022490"/>
    </source>
</evidence>
<evidence type="ECO:0000256" key="2">
    <source>
        <dbReference type="ARBA" id="ARBA00023015"/>
    </source>
</evidence>
<comment type="similarity">
    <text evidence="6">Belongs to the sigma-70 factor family. SigI subfamily.</text>
</comment>
<comment type="subcellular location">
    <subcellularLocation>
        <location evidence="6">Cytoplasm</location>
    </subcellularLocation>
</comment>
<evidence type="ECO:0000256" key="6">
    <source>
        <dbReference type="HAMAP-Rule" id="MF_02064"/>
    </source>
</evidence>
<gene>
    <name evidence="6" type="primary">sigI</name>
    <name evidence="8" type="ORF">J2Z48_002909</name>
</gene>
<comment type="activity regulation">
    <text evidence="6">Negatively regulated by the anti-sigma-I factor RsgI.</text>
</comment>
<dbReference type="HAMAP" id="MF_02064">
    <property type="entry name" value="Sigma70_SigI"/>
    <property type="match status" value="1"/>
</dbReference>
<evidence type="ECO:0000313" key="8">
    <source>
        <dbReference type="EMBL" id="MDQ0418706.1"/>
    </source>
</evidence>
<dbReference type="Pfam" id="PF04542">
    <property type="entry name" value="Sigma70_r2"/>
    <property type="match status" value="1"/>
</dbReference>
<keyword evidence="1 6" id="KW-0963">Cytoplasm</keyword>
<sequence length="250" mass="29528">MFRVFKENVINQPDLEKRVKQIQSTDSPQQRDQLLRELEPHVARMASRVCQRVITKHDDEYMIAYSAMDEAIERFQTIEEGSFLAFAFVVIRGRLIDYYRHEKKHKNQISLEVPGYADSESEMIHPELNHHSVEQYQAMGQAEQVRNDIAFFTSALEVHGITLEEVVKKCPKHRDTRESMFEIAKTIVSKPTYLQSFYQSTKLDKELMKELGYHRRTLTRHRVYLIALTIILSEDVPYMKSYLVNRNEEQ</sequence>
<evidence type="ECO:0000256" key="5">
    <source>
        <dbReference type="ARBA" id="ARBA00023163"/>
    </source>
</evidence>
<evidence type="ECO:0000259" key="7">
    <source>
        <dbReference type="Pfam" id="PF04542"/>
    </source>
</evidence>
<dbReference type="SUPFAM" id="SSF88946">
    <property type="entry name" value="Sigma2 domain of RNA polymerase sigma factors"/>
    <property type="match status" value="1"/>
</dbReference>
<dbReference type="InterPro" id="IPR007627">
    <property type="entry name" value="RNA_pol_sigma70_r2"/>
</dbReference>
<dbReference type="GO" id="GO:0005737">
    <property type="term" value="C:cytoplasm"/>
    <property type="evidence" value="ECO:0007669"/>
    <property type="project" value="UniProtKB-SubCell"/>
</dbReference>
<proteinExistence type="inferred from homology"/>
<organism evidence="8 9">
    <name type="scientific">Croceifilum oryzae</name>
    <dbReference type="NCBI Taxonomy" id="1553429"/>
    <lineage>
        <taxon>Bacteria</taxon>
        <taxon>Bacillati</taxon>
        <taxon>Bacillota</taxon>
        <taxon>Bacilli</taxon>
        <taxon>Bacillales</taxon>
        <taxon>Thermoactinomycetaceae</taxon>
        <taxon>Croceifilum</taxon>
    </lineage>
</organism>
<accession>A0AAJ1WV71</accession>
<feature type="domain" description="RNA polymerase sigma-70 region 2" evidence="7">
    <location>
        <begin position="34"/>
        <end position="104"/>
    </location>
</feature>
<dbReference type="GO" id="GO:0006352">
    <property type="term" value="P:DNA-templated transcription initiation"/>
    <property type="evidence" value="ECO:0007669"/>
    <property type="project" value="UniProtKB-UniRule"/>
</dbReference>
<evidence type="ECO:0000313" key="9">
    <source>
        <dbReference type="Proteomes" id="UP001238450"/>
    </source>
</evidence>
<keyword evidence="9" id="KW-1185">Reference proteome</keyword>
<feature type="short sequence motif" description="Polymerase core binding" evidence="6">
    <location>
        <begin position="59"/>
        <end position="72"/>
    </location>
</feature>
<dbReference type="GO" id="GO:0016987">
    <property type="term" value="F:sigma factor activity"/>
    <property type="evidence" value="ECO:0007669"/>
    <property type="project" value="UniProtKB-UniRule"/>
</dbReference>
<keyword evidence="5 6" id="KW-0804">Transcription</keyword>
<dbReference type="RefSeq" id="WP_307254612.1">
    <property type="nucleotide sequence ID" value="NZ_JAUSUV010000016.1"/>
</dbReference>
<dbReference type="InterPro" id="IPR013325">
    <property type="entry name" value="RNA_pol_sigma_r2"/>
</dbReference>
<comment type="subunit">
    <text evidence="6">Interacts with RsgI.</text>
</comment>
<dbReference type="GO" id="GO:0003677">
    <property type="term" value="F:DNA binding"/>
    <property type="evidence" value="ECO:0007669"/>
    <property type="project" value="UniProtKB-UniRule"/>
</dbReference>
<keyword evidence="6" id="KW-0346">Stress response</keyword>
<dbReference type="Proteomes" id="UP001238450">
    <property type="component" value="Unassembled WGS sequence"/>
</dbReference>
<dbReference type="PIRSF" id="PIRSF038953">
    <property type="entry name" value="SigI"/>
    <property type="match status" value="1"/>
</dbReference>
<comment type="function">
    <text evidence="6">Sigma factors are initiation factors that promote the attachment of RNA polymerase to specific initiation sites and are then released.</text>
</comment>
<comment type="caution">
    <text evidence="6">Lacks conserved residue(s) required for the propagation of feature annotation.</text>
</comment>
<keyword evidence="2 6" id="KW-0805">Transcription regulation</keyword>
<keyword evidence="4 6" id="KW-0238">DNA-binding</keyword>
<dbReference type="EMBL" id="JAUSUV010000016">
    <property type="protein sequence ID" value="MDQ0418706.1"/>
    <property type="molecule type" value="Genomic_DNA"/>
</dbReference>
<keyword evidence="3 6" id="KW-0731">Sigma factor</keyword>
<name>A0AAJ1WV71_9BACL</name>
<reference evidence="8 9" key="1">
    <citation type="submission" date="2023-07" db="EMBL/GenBank/DDBJ databases">
        <title>Genomic Encyclopedia of Type Strains, Phase IV (KMG-IV): sequencing the most valuable type-strain genomes for metagenomic binning, comparative biology and taxonomic classification.</title>
        <authorList>
            <person name="Goeker M."/>
        </authorList>
    </citation>
    <scope>NUCLEOTIDE SEQUENCE [LARGE SCALE GENOMIC DNA]</scope>
    <source>
        <strain evidence="8 9">DSM 46876</strain>
    </source>
</reference>
<dbReference type="Gene3D" id="1.10.1740.10">
    <property type="match status" value="1"/>
</dbReference>
<evidence type="ECO:0000256" key="4">
    <source>
        <dbReference type="ARBA" id="ARBA00023125"/>
    </source>
</evidence>
<dbReference type="InterPro" id="IPR014244">
    <property type="entry name" value="RNA_pol_sigma-I"/>
</dbReference>
<protein>
    <recommendedName>
        <fullName evidence="6">RNA polymerase sigma factor SigI</fullName>
    </recommendedName>
</protein>
<dbReference type="AlphaFoldDB" id="A0AAJ1WV71"/>
<evidence type="ECO:0000256" key="3">
    <source>
        <dbReference type="ARBA" id="ARBA00023082"/>
    </source>
</evidence>